<feature type="compositionally biased region" description="Acidic residues" evidence="1">
    <location>
        <begin position="159"/>
        <end position="178"/>
    </location>
</feature>
<dbReference type="OrthoDB" id="361348at2759"/>
<evidence type="ECO:0000256" key="1">
    <source>
        <dbReference type="SAM" id="MobiDB-lite"/>
    </source>
</evidence>
<proteinExistence type="predicted"/>
<dbReference type="EMBL" id="CP056065">
    <property type="protein sequence ID" value="UKJ87756.1"/>
    <property type="molecule type" value="Genomic_DNA"/>
</dbReference>
<keyword evidence="2" id="KW-0732">Signal</keyword>
<reference evidence="4" key="1">
    <citation type="submission" date="2022-07" db="EMBL/GenBank/DDBJ databases">
        <title>Evaluation of T. orientalis genome assembly methods using nanopore sequencing and analysis of variation between genomes.</title>
        <authorList>
            <person name="Yam J."/>
            <person name="Micallef M.L."/>
            <person name="Liu M."/>
            <person name="Djordjevic S.P."/>
            <person name="Bogema D.R."/>
            <person name="Jenkins C."/>
        </authorList>
    </citation>
    <scope>NUCLEOTIDE SEQUENCE</scope>
    <source>
        <strain evidence="4">Fish Creek</strain>
    </source>
</reference>
<accession>A0A976M3N8</accession>
<dbReference type="Proteomes" id="UP000244803">
    <property type="component" value="Chromosome 1"/>
</dbReference>
<organism evidence="4 5">
    <name type="scientific">Theileria orientalis</name>
    <dbReference type="NCBI Taxonomy" id="68886"/>
    <lineage>
        <taxon>Eukaryota</taxon>
        <taxon>Sar</taxon>
        <taxon>Alveolata</taxon>
        <taxon>Apicomplexa</taxon>
        <taxon>Aconoidasida</taxon>
        <taxon>Piroplasmida</taxon>
        <taxon>Theileriidae</taxon>
        <taxon>Theileria</taxon>
    </lineage>
</organism>
<gene>
    <name evidence="4" type="ORF">MACJ_000196</name>
</gene>
<evidence type="ECO:0000313" key="4">
    <source>
        <dbReference type="EMBL" id="UKJ87756.1"/>
    </source>
</evidence>
<feature type="region of interest" description="Disordered" evidence="1">
    <location>
        <begin position="151"/>
        <end position="184"/>
    </location>
</feature>
<protein>
    <recommendedName>
        <fullName evidence="3">Cell-traversal protein for ookinetes and sporozoites domain-containing protein</fullName>
    </recommendedName>
</protein>
<evidence type="ECO:0000259" key="3">
    <source>
        <dbReference type="Pfam" id="PF18659"/>
    </source>
</evidence>
<name>A0A976M3N8_THEOR</name>
<feature type="domain" description="Cell-traversal protein for ookinetes and sporozoites" evidence="3">
    <location>
        <begin position="26"/>
        <end position="149"/>
    </location>
</feature>
<sequence>MKLFLFVVTLLFGVAQSHKFRANFLGPSKNTSFVQKSSIERLTKVIRDDLNSKVDEVVDLIATDLERELLKGGLSNLSLLQQGNVGGMGAKAKQVIKKTLIGVMKSVVPMFETWIHDAVQPPVVDRNVYSALIQPVGFGISEQLHEKLHIDKPNPWKEDEVEEEDEEEEDDLLGDDDLASALSD</sequence>
<feature type="chain" id="PRO_5037663140" description="Cell-traversal protein for ookinetes and sporozoites domain-containing protein" evidence="2">
    <location>
        <begin position="18"/>
        <end position="184"/>
    </location>
</feature>
<evidence type="ECO:0000256" key="2">
    <source>
        <dbReference type="SAM" id="SignalP"/>
    </source>
</evidence>
<dbReference type="Pfam" id="PF18659">
    <property type="entry name" value="CelTOS"/>
    <property type="match status" value="1"/>
</dbReference>
<feature type="signal peptide" evidence="2">
    <location>
        <begin position="1"/>
        <end position="17"/>
    </location>
</feature>
<dbReference type="AlphaFoldDB" id="A0A976M3N8"/>
<dbReference type="InterPro" id="IPR041004">
    <property type="entry name" value="CelTOS"/>
</dbReference>
<evidence type="ECO:0000313" key="5">
    <source>
        <dbReference type="Proteomes" id="UP000244803"/>
    </source>
</evidence>